<protein>
    <submittedName>
        <fullName evidence="1">Uncharacterized protein</fullName>
    </submittedName>
</protein>
<gene>
    <name evidence="1" type="ORF">DXX93_09320</name>
</gene>
<dbReference type="Proteomes" id="UP000256478">
    <property type="component" value="Unassembled WGS sequence"/>
</dbReference>
<sequence>MDTLNTHSAVKQVNPLLNGACLHKQNVFQLSPWFEQKTEMCEHSLKQQLAQLTKRYEHTKKWILVISSDSRVAHQMQVNPELGPKVLWVHANKVAVAQANLERTLIKGNCAAVIVCNAKQAALNSMRIKAFAEQGKTHCVLFNS</sequence>
<dbReference type="OrthoDB" id="6226415at2"/>
<dbReference type="EMBL" id="QUOU01000001">
    <property type="protein sequence ID" value="REL26755.1"/>
    <property type="molecule type" value="Genomic_DNA"/>
</dbReference>
<evidence type="ECO:0000313" key="2">
    <source>
        <dbReference type="Proteomes" id="UP000256478"/>
    </source>
</evidence>
<evidence type="ECO:0000313" key="1">
    <source>
        <dbReference type="EMBL" id="REL26755.1"/>
    </source>
</evidence>
<proteinExistence type="predicted"/>
<dbReference type="Gene3D" id="3.40.50.300">
    <property type="entry name" value="P-loop containing nucleotide triphosphate hydrolases"/>
    <property type="match status" value="1"/>
</dbReference>
<accession>A0A3E0TS66</accession>
<name>A0A3E0TS66_9GAMM</name>
<dbReference type="AlphaFoldDB" id="A0A3E0TS66"/>
<comment type="caution">
    <text evidence="1">The sequence shown here is derived from an EMBL/GenBank/DDBJ whole genome shotgun (WGS) entry which is preliminary data.</text>
</comment>
<dbReference type="InterPro" id="IPR027417">
    <property type="entry name" value="P-loop_NTPase"/>
</dbReference>
<reference evidence="1 2" key="1">
    <citation type="submission" date="2018-08" db="EMBL/GenBank/DDBJ databases">
        <title>Thalassotalea euphylliae genome.</title>
        <authorList>
            <person name="Summers S."/>
            <person name="Rice S.A."/>
            <person name="Freckelton M.L."/>
            <person name="Nedved B.T."/>
            <person name="Hadfield M.G."/>
        </authorList>
    </citation>
    <scope>NUCLEOTIDE SEQUENCE [LARGE SCALE GENOMIC DNA]</scope>
    <source>
        <strain evidence="1 2">H1</strain>
    </source>
</reference>
<organism evidence="1 2">
    <name type="scientific">Thalassotalea euphylliae</name>
    <dbReference type="NCBI Taxonomy" id="1655234"/>
    <lineage>
        <taxon>Bacteria</taxon>
        <taxon>Pseudomonadati</taxon>
        <taxon>Pseudomonadota</taxon>
        <taxon>Gammaproteobacteria</taxon>
        <taxon>Alteromonadales</taxon>
        <taxon>Colwelliaceae</taxon>
        <taxon>Thalassotalea</taxon>
    </lineage>
</organism>
<dbReference type="RefSeq" id="WP_116007864.1">
    <property type="nucleotide sequence ID" value="NZ_QUOU01000001.1"/>
</dbReference>